<name>A0ABX8EKE0_9ACTN</name>
<organism evidence="2 3">
    <name type="scientific">Nocardioides aquaticus</name>
    <dbReference type="NCBI Taxonomy" id="160826"/>
    <lineage>
        <taxon>Bacteria</taxon>
        <taxon>Bacillati</taxon>
        <taxon>Actinomycetota</taxon>
        <taxon>Actinomycetes</taxon>
        <taxon>Propionibacteriales</taxon>
        <taxon>Nocardioidaceae</taxon>
        <taxon>Nocardioides</taxon>
    </lineage>
</organism>
<evidence type="ECO:0000313" key="3">
    <source>
        <dbReference type="Proteomes" id="UP000679307"/>
    </source>
</evidence>
<reference evidence="2 3" key="1">
    <citation type="submission" date="2021-05" db="EMBL/GenBank/DDBJ databases">
        <title>Complete genome of Nocardioides aquaticus KCTC 9944T isolated from meromictic and hypersaline Ekho Lake, Antarctica.</title>
        <authorList>
            <person name="Hwang K."/>
            <person name="Kim K.M."/>
            <person name="Choe H."/>
        </authorList>
    </citation>
    <scope>NUCLEOTIDE SEQUENCE [LARGE SCALE GENOMIC DNA]</scope>
    <source>
        <strain evidence="2 3">KCTC 9944</strain>
    </source>
</reference>
<keyword evidence="1" id="KW-0472">Membrane</keyword>
<dbReference type="Proteomes" id="UP000679307">
    <property type="component" value="Chromosome"/>
</dbReference>
<dbReference type="RefSeq" id="WP_275955897.1">
    <property type="nucleotide sequence ID" value="NZ_BAAAHS010000164.1"/>
</dbReference>
<keyword evidence="3" id="KW-1185">Reference proteome</keyword>
<accession>A0ABX8EKE0</accession>
<keyword evidence="1" id="KW-0812">Transmembrane</keyword>
<evidence type="ECO:0008006" key="4">
    <source>
        <dbReference type="Google" id="ProtNLM"/>
    </source>
</evidence>
<feature type="transmembrane region" description="Helical" evidence="1">
    <location>
        <begin position="20"/>
        <end position="40"/>
    </location>
</feature>
<evidence type="ECO:0000313" key="2">
    <source>
        <dbReference type="EMBL" id="QVT80719.1"/>
    </source>
</evidence>
<sequence length="41" mass="4614">MVDDELPARMRLHDFLGRNWAVVLATVLLTLVMVVAVSTLF</sequence>
<protein>
    <recommendedName>
        <fullName evidence="4">ABC transporter permease</fullName>
    </recommendedName>
</protein>
<proteinExistence type="predicted"/>
<gene>
    <name evidence="2" type="ORF">ENKNEFLB_03119</name>
</gene>
<dbReference type="EMBL" id="CP075371">
    <property type="protein sequence ID" value="QVT80719.1"/>
    <property type="molecule type" value="Genomic_DNA"/>
</dbReference>
<evidence type="ECO:0000256" key="1">
    <source>
        <dbReference type="SAM" id="Phobius"/>
    </source>
</evidence>
<keyword evidence="1" id="KW-1133">Transmembrane helix</keyword>